<dbReference type="EMBL" id="GG704913">
    <property type="protein sequence ID" value="EAS29999.3"/>
    <property type="molecule type" value="Genomic_DNA"/>
</dbReference>
<dbReference type="AlphaFoldDB" id="J3K643"/>
<organism evidence="2 3">
    <name type="scientific">Coccidioides immitis (strain RS)</name>
    <name type="common">Valley fever fungus</name>
    <dbReference type="NCBI Taxonomy" id="246410"/>
    <lineage>
        <taxon>Eukaryota</taxon>
        <taxon>Fungi</taxon>
        <taxon>Dikarya</taxon>
        <taxon>Ascomycota</taxon>
        <taxon>Pezizomycotina</taxon>
        <taxon>Eurotiomycetes</taxon>
        <taxon>Eurotiomycetidae</taxon>
        <taxon>Onygenales</taxon>
        <taxon>Onygenaceae</taxon>
        <taxon>Coccidioides</taxon>
    </lineage>
</organism>
<dbReference type="VEuPathDB" id="FungiDB:CIMG_08745"/>
<feature type="transmembrane region" description="Helical" evidence="1">
    <location>
        <begin position="6"/>
        <end position="24"/>
    </location>
</feature>
<sequence>MAVRWAGGPVSPVIYLWANCGLTLRRKMRALVKRRGHLMVDHDIPFMYMEPCVVSGEPSAEPVSVALPPLAGNVVLEIREPEEIFWADWATANQAPWQLPQGGGVFGVSEIPLMG</sequence>
<keyword evidence="1" id="KW-0812">Transmembrane</keyword>
<dbReference type="GeneID" id="4560595"/>
<accession>J3K643</accession>
<name>J3K643_COCIM</name>
<evidence type="ECO:0000256" key="1">
    <source>
        <dbReference type="SAM" id="Phobius"/>
    </source>
</evidence>
<reference evidence="3" key="2">
    <citation type="journal article" date="2010" name="Genome Res.">
        <title>Population genomic sequencing of Coccidioides fungi reveals recent hybridization and transposon control.</title>
        <authorList>
            <person name="Neafsey D.E."/>
            <person name="Barker B.M."/>
            <person name="Sharpton T.J."/>
            <person name="Stajich J.E."/>
            <person name="Park D.J."/>
            <person name="Whiston E."/>
            <person name="Hung C.-Y."/>
            <person name="McMahan C."/>
            <person name="White J."/>
            <person name="Sykes S."/>
            <person name="Heiman D."/>
            <person name="Young S."/>
            <person name="Zeng Q."/>
            <person name="Abouelleil A."/>
            <person name="Aftuck L."/>
            <person name="Bessette D."/>
            <person name="Brown A."/>
            <person name="FitzGerald M."/>
            <person name="Lui A."/>
            <person name="Macdonald J.P."/>
            <person name="Priest M."/>
            <person name="Orbach M.J."/>
            <person name="Galgiani J.N."/>
            <person name="Kirkland T.N."/>
            <person name="Cole G.T."/>
            <person name="Birren B.W."/>
            <person name="Henn M.R."/>
            <person name="Taylor J.W."/>
            <person name="Rounsley S.D."/>
        </authorList>
    </citation>
    <scope>GENOME REANNOTATION</scope>
    <source>
        <strain evidence="3">RS</strain>
    </source>
</reference>
<reference evidence="3" key="1">
    <citation type="journal article" date="2009" name="Genome Res.">
        <title>Comparative genomic analyses of the human fungal pathogens Coccidioides and their relatives.</title>
        <authorList>
            <person name="Sharpton T.J."/>
            <person name="Stajich J.E."/>
            <person name="Rounsley S.D."/>
            <person name="Gardner M.J."/>
            <person name="Wortman J.R."/>
            <person name="Jordar V.S."/>
            <person name="Maiti R."/>
            <person name="Kodira C.D."/>
            <person name="Neafsey D.E."/>
            <person name="Zeng Q."/>
            <person name="Hung C.-Y."/>
            <person name="McMahan C."/>
            <person name="Muszewska A."/>
            <person name="Grynberg M."/>
            <person name="Mandel M.A."/>
            <person name="Kellner E.M."/>
            <person name="Barker B.M."/>
            <person name="Galgiani J.N."/>
            <person name="Orbach M.J."/>
            <person name="Kirkland T.N."/>
            <person name="Cole G.T."/>
            <person name="Henn M.R."/>
            <person name="Birren B.W."/>
            <person name="Taylor J.W."/>
        </authorList>
    </citation>
    <scope>NUCLEOTIDE SEQUENCE [LARGE SCALE GENOMIC DNA]</scope>
    <source>
        <strain evidence="3">RS</strain>
    </source>
</reference>
<dbReference type="Proteomes" id="UP000001261">
    <property type="component" value="Unassembled WGS sequence"/>
</dbReference>
<dbReference type="KEGG" id="cim:CIMG_08745"/>
<protein>
    <submittedName>
        <fullName evidence="2">Uncharacterized protein</fullName>
    </submittedName>
</protein>
<keyword evidence="3" id="KW-1185">Reference proteome</keyword>
<keyword evidence="1" id="KW-1133">Transmembrane helix</keyword>
<keyword evidence="1" id="KW-0472">Membrane</keyword>
<gene>
    <name evidence="2" type="ORF">CIMG_08745</name>
</gene>
<dbReference type="InParanoid" id="J3K643"/>
<evidence type="ECO:0000313" key="2">
    <source>
        <dbReference type="EMBL" id="EAS29999.3"/>
    </source>
</evidence>
<evidence type="ECO:0000313" key="3">
    <source>
        <dbReference type="Proteomes" id="UP000001261"/>
    </source>
</evidence>
<dbReference type="RefSeq" id="XP_001241582.1">
    <property type="nucleotide sequence ID" value="XM_001241581.2"/>
</dbReference>
<proteinExistence type="predicted"/>